<feature type="region of interest" description="Disordered" evidence="6">
    <location>
        <begin position="1251"/>
        <end position="1508"/>
    </location>
</feature>
<feature type="region of interest" description="Disordered" evidence="6">
    <location>
        <begin position="1"/>
        <end position="410"/>
    </location>
</feature>
<feature type="compositionally biased region" description="Basic and acidic residues" evidence="6">
    <location>
        <begin position="1360"/>
        <end position="1420"/>
    </location>
</feature>
<feature type="compositionally biased region" description="Basic and acidic residues" evidence="6">
    <location>
        <begin position="36"/>
        <end position="57"/>
    </location>
</feature>
<feature type="domain" description="C2H2-type" evidence="7">
    <location>
        <begin position="749"/>
        <end position="776"/>
    </location>
</feature>
<dbReference type="InterPro" id="IPR013087">
    <property type="entry name" value="Znf_C2H2_type"/>
</dbReference>
<evidence type="ECO:0000313" key="8">
    <source>
        <dbReference type="EMBL" id="KAL3852379.1"/>
    </source>
</evidence>
<dbReference type="PANTHER" id="PTHR24379">
    <property type="entry name" value="KRAB AND ZINC FINGER DOMAIN-CONTAINING"/>
    <property type="match status" value="1"/>
</dbReference>
<feature type="compositionally biased region" description="Polar residues" evidence="6">
    <location>
        <begin position="1720"/>
        <end position="1733"/>
    </location>
</feature>
<reference evidence="8 9" key="1">
    <citation type="submission" date="2024-11" db="EMBL/GenBank/DDBJ databases">
        <title>Chromosome-level genome assembly of the freshwater bivalve Anodonta woodiana.</title>
        <authorList>
            <person name="Chen X."/>
        </authorList>
    </citation>
    <scope>NUCLEOTIDE SEQUENCE [LARGE SCALE GENOMIC DNA]</scope>
    <source>
        <strain evidence="8">MN2024</strain>
        <tissue evidence="8">Gills</tissue>
    </source>
</reference>
<feature type="region of interest" description="Disordered" evidence="6">
    <location>
        <begin position="1712"/>
        <end position="1734"/>
    </location>
</feature>
<feature type="compositionally biased region" description="Basic residues" evidence="6">
    <location>
        <begin position="1173"/>
        <end position="1184"/>
    </location>
</feature>
<feature type="compositionally biased region" description="Basic residues" evidence="6">
    <location>
        <begin position="115"/>
        <end position="125"/>
    </location>
</feature>
<feature type="compositionally biased region" description="Pro residues" evidence="6">
    <location>
        <begin position="1327"/>
        <end position="1336"/>
    </location>
</feature>
<feature type="compositionally biased region" description="Basic and acidic residues" evidence="6">
    <location>
        <begin position="1"/>
        <end position="20"/>
    </location>
</feature>
<feature type="compositionally biased region" description="Polar residues" evidence="6">
    <location>
        <begin position="84"/>
        <end position="99"/>
    </location>
</feature>
<evidence type="ECO:0000313" key="9">
    <source>
        <dbReference type="Proteomes" id="UP001634394"/>
    </source>
</evidence>
<feature type="compositionally biased region" description="Polar residues" evidence="6">
    <location>
        <begin position="477"/>
        <end position="489"/>
    </location>
</feature>
<feature type="compositionally biased region" description="Basic residues" evidence="6">
    <location>
        <begin position="64"/>
        <end position="74"/>
    </location>
</feature>
<dbReference type="GO" id="GO:0008270">
    <property type="term" value="F:zinc ion binding"/>
    <property type="evidence" value="ECO:0007669"/>
    <property type="project" value="UniProtKB-KW"/>
</dbReference>
<dbReference type="Gene3D" id="3.30.160.60">
    <property type="entry name" value="Classic Zinc Finger"/>
    <property type="match status" value="7"/>
</dbReference>
<dbReference type="Proteomes" id="UP001634394">
    <property type="component" value="Unassembled WGS sequence"/>
</dbReference>
<evidence type="ECO:0000259" key="7">
    <source>
        <dbReference type="PROSITE" id="PS50157"/>
    </source>
</evidence>
<feature type="compositionally biased region" description="Basic and acidic residues" evidence="6">
    <location>
        <begin position="373"/>
        <end position="387"/>
    </location>
</feature>
<evidence type="ECO:0000256" key="3">
    <source>
        <dbReference type="ARBA" id="ARBA00022771"/>
    </source>
</evidence>
<feature type="compositionally biased region" description="Basic and acidic residues" evidence="6">
    <location>
        <begin position="156"/>
        <end position="165"/>
    </location>
</feature>
<proteinExistence type="predicted"/>
<feature type="compositionally biased region" description="Basic and acidic residues" evidence="6">
    <location>
        <begin position="1457"/>
        <end position="1466"/>
    </location>
</feature>
<feature type="compositionally biased region" description="Basic and acidic residues" evidence="6">
    <location>
        <begin position="985"/>
        <end position="995"/>
    </location>
</feature>
<accession>A0ABD3USB9</accession>
<feature type="compositionally biased region" description="Basic and acidic residues" evidence="6">
    <location>
        <begin position="1100"/>
        <end position="1123"/>
    </location>
</feature>
<feature type="region of interest" description="Disordered" evidence="6">
    <location>
        <begin position="1950"/>
        <end position="1978"/>
    </location>
</feature>
<dbReference type="Pfam" id="PF00096">
    <property type="entry name" value="zf-C2H2"/>
    <property type="match status" value="1"/>
</dbReference>
<feature type="compositionally biased region" description="Basic and acidic residues" evidence="6">
    <location>
        <begin position="1185"/>
        <end position="1196"/>
    </location>
</feature>
<organism evidence="8 9">
    <name type="scientific">Sinanodonta woodiana</name>
    <name type="common">Chinese pond mussel</name>
    <name type="synonym">Anodonta woodiana</name>
    <dbReference type="NCBI Taxonomy" id="1069815"/>
    <lineage>
        <taxon>Eukaryota</taxon>
        <taxon>Metazoa</taxon>
        <taxon>Spiralia</taxon>
        <taxon>Lophotrochozoa</taxon>
        <taxon>Mollusca</taxon>
        <taxon>Bivalvia</taxon>
        <taxon>Autobranchia</taxon>
        <taxon>Heteroconchia</taxon>
        <taxon>Palaeoheterodonta</taxon>
        <taxon>Unionida</taxon>
        <taxon>Unionoidea</taxon>
        <taxon>Unionidae</taxon>
        <taxon>Unioninae</taxon>
        <taxon>Sinanodonta</taxon>
    </lineage>
</organism>
<dbReference type="SMART" id="SM00355">
    <property type="entry name" value="ZnF_C2H2"/>
    <property type="match status" value="11"/>
</dbReference>
<feature type="domain" description="C2H2-type" evidence="7">
    <location>
        <begin position="688"/>
        <end position="715"/>
    </location>
</feature>
<feature type="compositionally biased region" description="Basic and acidic residues" evidence="6">
    <location>
        <begin position="1008"/>
        <end position="1029"/>
    </location>
</feature>
<feature type="compositionally biased region" description="Basic and acidic residues" evidence="6">
    <location>
        <begin position="1427"/>
        <end position="1449"/>
    </location>
</feature>
<feature type="compositionally biased region" description="Basic and acidic residues" evidence="6">
    <location>
        <begin position="126"/>
        <end position="139"/>
    </location>
</feature>
<keyword evidence="3 5" id="KW-0863">Zinc-finger</keyword>
<feature type="domain" description="C2H2-type" evidence="7">
    <location>
        <begin position="718"/>
        <end position="746"/>
    </location>
</feature>
<sequence>MRTIKDPRCRPDILKKRIGNEDNEEVPTNDGALPGDNHREILSKKGSEIGDAAKIEKLNSTTPPKKKKHIQKIKKGQDQDDSFETGSHSGSMPDNQSDIQSEKGSEIGEGERTSTRGRPRGRKCKQKEDLNDSFDRASHNDSFSDILSEKSSLMGDEDHLMDKSPNRITPLKKRKASSSPRGKDSRTEVNGNLSGDSALSEKESEVSSAEKSKLDTFSVRPKRTVKKPGMADLITSTSKEENNIKVDSKTPVKEPKTKKMKKDAVKNAKGKNESELGEQKENRNSERRGKQVSVTGKEETTQNKRTPRKNKIKESDETENKVTQSNMVGKGRKRKSEQSKPGVIGKKIGVDEEDSEKKEVQPSKPKRVKKVPKLKDDSSEKGEEVKKKSPIKAKKTPKSPKGVQKEEKKEIEVRLEHAENNYKMPKFETEEVDDESKHLISKTLPESDEEKIDLNKHLTSNEAVSMIVENGKKIGIENQNEGTDTFQLNSSFSSIEEEEEEEEDSEDDENKNQEAETNNKNNDCEEQRIEFKDKEIHSPITTYTGIDSAKLDADQGASSDDFIIICECGHKSRSKGGHTRHLRKCHPDKLDADGEVPNKPSKIHKCEQCDYTAPRRVLVINHMKTHGIFQCKRCKHRAETNEDLEQHLAAEHQDRSECKFCKVCNRYVKCNEIPLEKHMEECQGRVPFKCPECDKEFQYESSLKCHVVSHYPDKPKLFACSECDYKSNYKANLKKHVRHIHQMNKERNIKCLECDKMFFTEDNMRRHLKLHSDERPHKCAQCSKAFKTIHGLKSHEISHQEDRPFKCEIDGCSKDFKIKKLLKSHIEEFHKEAPKNYICPVPECGMSFYKKCHLDRHEATHTGERKYSCTWDSCEKTFRHADNLKVHHLQHTKEKPIKCEHCDFACRQKSSILWHLSKNHPEQYAKLDSKDALDLKEPSTSNEDDVPGLSLSSESQSSEVISKGQNLLVSPKESPSSSTSPTKPVKKDLYEFKSDEESEEEEMKPGLLRKEINRDKPPLPPIDHPKKDQITLPLPDLEDKAPDEIGVDDKKLPKKTKKKKKSAAAINDNDTCEDQDNLIPLEPMNTPSETVKLKKRGKKKLEQEQLKEEKEKEAKLKDAVEKKRGPKGKKVMGKNDQDENEEQVEEKKEEAPIKKKRGPKKKPEKEMPSSPNKPKKSTRGRKKKKDEDDKEKKTEMDDGDDNNSDTDKYEGSEDEEKVTTKVSSLKSVEETIAEVAGFAKSEEEEVVEEIIKNDDVGKEEEDEKVDVVEKVVELDKGDGGELDEDKEKKDTVAAEVILPSDKGDKEDAESDRFSSDLDTDFEEDLKPPPAPRPPPMYDSEDGDIESGPENEENSTLSNEPLRDFESSREISRDFESSREIDNAGSVKRDFESSPRRDFESSREDNVESVRRDSTGSRDDNVGSVQRLDSREDSVGSVPRRDFESSREENIVSLTNPKSHETDKEIKSTPNQFDNRNESLPSSATVNETQTNTNVKNPQGTEDTESSMPEVDKDYVGRYFEEIQSVSNLRPNDAVSRMNSIEDNPTKPNEVIDVAIPREPESGVPPSLSPSETENNLQIETPATEDMSHKRMEILASDRQHEEHYQPRADNLSRSSERLTGTVYDSFPPLDPFISSSREASFLRQNDTLFVPTSSASSTFMRFPESEAMLQRQRMTTPLPNPYDRNFQSLHSTLPQPNSASPLLRRSNAISREEPFPGAPQTMSRNPFHTTWSGQEVRPPHWGNAAFFQRPLDQQAGSSPSLFPKDSYLSSRDFMFDPTRTVAERNMFSSLSSPQTQQPDLPHDTFQLDRFGLGTYFGSHGYPASPSLPVDYTRTAHSSTQKTLDERYRQATPGMSDFRTLPQSSSTDMFGSINMNSSFNFEKYMYHRDPYHSQHMTDNTNSAFFTHGVPAQHAMFGRDYAHRTFYPQNNPYSFVNMNDKQYTAAAASAKLTHTNSSGSSTERDFVPRPSTAAPESQLQDPYRHHTMLYNMMNRYFE</sequence>
<comment type="caution">
    <text evidence="8">The sequence shown here is derived from an EMBL/GenBank/DDBJ whole genome shotgun (WGS) entry which is preliminary data.</text>
</comment>
<feature type="domain" description="C2H2-type" evidence="7">
    <location>
        <begin position="837"/>
        <end position="866"/>
    </location>
</feature>
<dbReference type="PROSITE" id="PS50157">
    <property type="entry name" value="ZINC_FINGER_C2H2_2"/>
    <property type="match status" value="7"/>
</dbReference>
<evidence type="ECO:0000256" key="2">
    <source>
        <dbReference type="ARBA" id="ARBA00022737"/>
    </source>
</evidence>
<feature type="compositionally biased region" description="Polar residues" evidence="6">
    <location>
        <begin position="1467"/>
        <end position="1500"/>
    </location>
</feature>
<feature type="region of interest" description="Disordered" evidence="6">
    <location>
        <begin position="422"/>
        <end position="456"/>
    </location>
</feature>
<feature type="compositionally biased region" description="Basic and acidic residues" evidence="6">
    <location>
        <begin position="100"/>
        <end position="114"/>
    </location>
</feature>
<dbReference type="EMBL" id="JBJQND010000015">
    <property type="protein sequence ID" value="KAL3852379.1"/>
    <property type="molecule type" value="Genomic_DNA"/>
</dbReference>
<feature type="compositionally biased region" description="Basic and acidic residues" evidence="6">
    <location>
        <begin position="199"/>
        <end position="214"/>
    </location>
</feature>
<feature type="compositionally biased region" description="Basic residues" evidence="6">
    <location>
        <begin position="1052"/>
        <end position="1062"/>
    </location>
</feature>
<evidence type="ECO:0000256" key="4">
    <source>
        <dbReference type="ARBA" id="ARBA00022833"/>
    </source>
</evidence>
<keyword evidence="9" id="KW-1185">Reference proteome</keyword>
<feature type="compositionally biased region" description="Low complexity" evidence="6">
    <location>
        <begin position="949"/>
        <end position="959"/>
    </location>
</feature>
<feature type="domain" description="C2H2-type" evidence="7">
    <location>
        <begin position="867"/>
        <end position="896"/>
    </location>
</feature>
<feature type="compositionally biased region" description="Polar residues" evidence="6">
    <location>
        <begin position="1950"/>
        <end position="1959"/>
    </location>
</feature>
<feature type="compositionally biased region" description="Basic residues" evidence="6">
    <location>
        <begin position="388"/>
        <end position="398"/>
    </location>
</feature>
<keyword evidence="2" id="KW-0677">Repeat</keyword>
<evidence type="ECO:0000256" key="5">
    <source>
        <dbReference type="PROSITE-ProRule" id="PRU00042"/>
    </source>
</evidence>
<keyword evidence="4" id="KW-0862">Zinc</keyword>
<name>A0ABD3USB9_SINWO</name>
<feature type="domain" description="C2H2-type" evidence="7">
    <location>
        <begin position="777"/>
        <end position="804"/>
    </location>
</feature>
<dbReference type="SUPFAM" id="SSF57667">
    <property type="entry name" value="beta-beta-alpha zinc fingers"/>
    <property type="match status" value="4"/>
</dbReference>
<feature type="compositionally biased region" description="Low complexity" evidence="6">
    <location>
        <begin position="969"/>
        <end position="983"/>
    </location>
</feature>
<dbReference type="PANTHER" id="PTHR24379:SF121">
    <property type="entry name" value="C2H2-TYPE DOMAIN-CONTAINING PROTEIN"/>
    <property type="match status" value="1"/>
</dbReference>
<feature type="compositionally biased region" description="Basic and acidic residues" evidence="6">
    <location>
        <begin position="238"/>
        <end position="289"/>
    </location>
</feature>
<feature type="region of interest" description="Disordered" evidence="6">
    <location>
        <begin position="935"/>
        <end position="1225"/>
    </location>
</feature>
<keyword evidence="1" id="KW-0479">Metal-binding</keyword>
<feature type="domain" description="C2H2-type" evidence="7">
    <location>
        <begin position="805"/>
        <end position="835"/>
    </location>
</feature>
<evidence type="ECO:0000256" key="1">
    <source>
        <dbReference type="ARBA" id="ARBA00022723"/>
    </source>
</evidence>
<feature type="compositionally biased region" description="Basic and acidic residues" evidence="6">
    <location>
        <begin position="1037"/>
        <end position="1051"/>
    </location>
</feature>
<evidence type="ECO:0000256" key="6">
    <source>
        <dbReference type="SAM" id="MobiDB-lite"/>
    </source>
</evidence>
<feature type="region of interest" description="Disordered" evidence="6">
    <location>
        <begin position="475"/>
        <end position="535"/>
    </location>
</feature>
<dbReference type="PROSITE" id="PS00028">
    <property type="entry name" value="ZINC_FINGER_C2H2_1"/>
    <property type="match status" value="7"/>
</dbReference>
<protein>
    <recommendedName>
        <fullName evidence="7">C2H2-type domain-containing protein</fullName>
    </recommendedName>
</protein>
<feature type="compositionally biased region" description="Basic and acidic residues" evidence="6">
    <location>
        <begin position="522"/>
        <end position="535"/>
    </location>
</feature>
<feature type="compositionally biased region" description="Basic and acidic residues" evidence="6">
    <location>
        <begin position="1265"/>
        <end position="1292"/>
    </location>
</feature>
<dbReference type="InterPro" id="IPR036236">
    <property type="entry name" value="Znf_C2H2_sf"/>
</dbReference>
<gene>
    <name evidence="8" type="ORF">ACJMK2_016032</name>
</gene>
<feature type="compositionally biased region" description="Acidic residues" evidence="6">
    <location>
        <begin position="1338"/>
        <end position="1352"/>
    </location>
</feature>
<feature type="compositionally biased region" description="Basic and acidic residues" evidence="6">
    <location>
        <begin position="1301"/>
        <end position="1315"/>
    </location>
</feature>
<feature type="compositionally biased region" description="Acidic residues" evidence="6">
    <location>
        <begin position="495"/>
        <end position="509"/>
    </location>
</feature>
<feature type="compositionally biased region" description="Polar residues" evidence="6">
    <location>
        <begin position="140"/>
        <end position="151"/>
    </location>
</feature>
<dbReference type="EMBL" id="JBJQND010000015">
    <property type="protein sequence ID" value="KAL3852380.1"/>
    <property type="molecule type" value="Genomic_DNA"/>
</dbReference>